<dbReference type="Proteomes" id="UP000544110">
    <property type="component" value="Unassembled WGS sequence"/>
</dbReference>
<dbReference type="EMBL" id="JACCAC010000001">
    <property type="protein sequence ID" value="NYG55209.1"/>
    <property type="molecule type" value="Genomic_DNA"/>
</dbReference>
<dbReference type="AlphaFoldDB" id="A0A7Y9RW47"/>
<evidence type="ECO:0000313" key="4">
    <source>
        <dbReference type="EMBL" id="NYG55209.1"/>
    </source>
</evidence>
<dbReference type="RefSeq" id="WP_179517697.1">
    <property type="nucleotide sequence ID" value="NZ_JACCAC010000001.1"/>
</dbReference>
<sequence>MPEPAAPRLEPAGWWDALLDLALGAACTVCARPGRVLCAACLRGLPTSAGPARPTPCPDGLPPTWATTAYDGAVRDLVLGHKERGRLALARPLGALLATAALAAVRGAARGAEPGDAPVVPVLLVPVPSRPGVDRGRGHAPTAALVRAAAASLRAGGVPATVAPLLASHRGVADQAGLDAAARAANLAGSLHCPAAGLRRQARRTPRARVVLCDDVLTTGATLAEAARALRACGVPVEAAAVVAATRRRLPAAPPAGDPTPRGPPSRGSRRGRPRAVPSHGPVMRLASVHGVPLDLPGS</sequence>
<reference evidence="4 5" key="1">
    <citation type="submission" date="2020-07" db="EMBL/GenBank/DDBJ databases">
        <title>Sequencing the genomes of 1000 actinobacteria strains.</title>
        <authorList>
            <person name="Klenk H.-P."/>
        </authorList>
    </citation>
    <scope>NUCLEOTIDE SEQUENCE [LARGE SCALE GENOMIC DNA]</scope>
    <source>
        <strain evidence="4 5">DSM 24552</strain>
    </source>
</reference>
<dbReference type="GO" id="GO:0016757">
    <property type="term" value="F:glycosyltransferase activity"/>
    <property type="evidence" value="ECO:0007669"/>
    <property type="project" value="UniProtKB-KW"/>
</dbReference>
<protein>
    <submittedName>
        <fullName evidence="4">Putative amidophosphoribosyltransferase</fullName>
    </submittedName>
</protein>
<dbReference type="InterPro" id="IPR000836">
    <property type="entry name" value="PRTase_dom"/>
</dbReference>
<dbReference type="PANTHER" id="PTHR47505">
    <property type="entry name" value="DNA UTILIZATION PROTEIN YHGH"/>
    <property type="match status" value="1"/>
</dbReference>
<dbReference type="Gene3D" id="3.40.50.2020">
    <property type="match status" value="1"/>
</dbReference>
<gene>
    <name evidence="4" type="ORF">BJ989_001513</name>
</gene>
<feature type="region of interest" description="Disordered" evidence="2">
    <location>
        <begin position="250"/>
        <end position="299"/>
    </location>
</feature>
<evidence type="ECO:0000256" key="1">
    <source>
        <dbReference type="ARBA" id="ARBA00008007"/>
    </source>
</evidence>
<evidence type="ECO:0000259" key="3">
    <source>
        <dbReference type="Pfam" id="PF00156"/>
    </source>
</evidence>
<proteinExistence type="inferred from homology"/>
<name>A0A7Y9RW47_9ACTN</name>
<dbReference type="InterPro" id="IPR051910">
    <property type="entry name" value="ComF/GntX_DNA_util-trans"/>
</dbReference>
<dbReference type="SUPFAM" id="SSF53271">
    <property type="entry name" value="PRTase-like"/>
    <property type="match status" value="1"/>
</dbReference>
<organism evidence="4 5">
    <name type="scientific">Nocardioides perillae</name>
    <dbReference type="NCBI Taxonomy" id="1119534"/>
    <lineage>
        <taxon>Bacteria</taxon>
        <taxon>Bacillati</taxon>
        <taxon>Actinomycetota</taxon>
        <taxon>Actinomycetes</taxon>
        <taxon>Propionibacteriales</taxon>
        <taxon>Nocardioidaceae</taxon>
        <taxon>Nocardioides</taxon>
    </lineage>
</organism>
<feature type="compositionally biased region" description="Pro residues" evidence="2">
    <location>
        <begin position="252"/>
        <end position="264"/>
    </location>
</feature>
<keyword evidence="4" id="KW-0808">Transferase</keyword>
<feature type="domain" description="Phosphoribosyltransferase" evidence="3">
    <location>
        <begin position="208"/>
        <end position="250"/>
    </location>
</feature>
<comment type="caution">
    <text evidence="4">The sequence shown here is derived from an EMBL/GenBank/DDBJ whole genome shotgun (WGS) entry which is preliminary data.</text>
</comment>
<accession>A0A7Y9RW47</accession>
<evidence type="ECO:0000256" key="2">
    <source>
        <dbReference type="SAM" id="MobiDB-lite"/>
    </source>
</evidence>
<dbReference type="PANTHER" id="PTHR47505:SF1">
    <property type="entry name" value="DNA UTILIZATION PROTEIN YHGH"/>
    <property type="match status" value="1"/>
</dbReference>
<comment type="similarity">
    <text evidence="1">Belongs to the ComF/GntX family.</text>
</comment>
<dbReference type="Pfam" id="PF00156">
    <property type="entry name" value="Pribosyltran"/>
    <property type="match status" value="1"/>
</dbReference>
<dbReference type="InterPro" id="IPR029057">
    <property type="entry name" value="PRTase-like"/>
</dbReference>
<evidence type="ECO:0000313" key="5">
    <source>
        <dbReference type="Proteomes" id="UP000544110"/>
    </source>
</evidence>
<keyword evidence="4" id="KW-0328">Glycosyltransferase</keyword>
<keyword evidence="5" id="KW-1185">Reference proteome</keyword>